<dbReference type="InterPro" id="IPR000989">
    <property type="entry name" value="Rep"/>
</dbReference>
<proteinExistence type="inferred from homology"/>
<evidence type="ECO:0000256" key="1">
    <source>
        <dbReference type="ARBA" id="ARBA00008909"/>
    </source>
</evidence>
<dbReference type="EMBL" id="JAPTGD010000020">
    <property type="protein sequence ID" value="MDU9695801.1"/>
    <property type="molecule type" value="Genomic_DNA"/>
</dbReference>
<dbReference type="Proteomes" id="UP001269400">
    <property type="component" value="Unassembled WGS sequence"/>
</dbReference>
<evidence type="ECO:0000256" key="3">
    <source>
        <dbReference type="SAM" id="MobiDB-lite"/>
    </source>
</evidence>
<name>A0AAX6NIS4_PRIAR</name>
<evidence type="ECO:0000256" key="2">
    <source>
        <dbReference type="ARBA" id="ARBA00022705"/>
    </source>
</evidence>
<dbReference type="AlphaFoldDB" id="A0AAX6NIS4"/>
<accession>A0AAX6NIS4</accession>
<reference evidence="4" key="1">
    <citation type="journal article" date="2022" name="J Environ Chem Eng">
        <title>Biodegradation of petroleum oil using a constructed nonpathogenic and heavy metal-tolerant bacterial consortium isolated from marine sponges.</title>
        <authorList>
            <person name="Dechsakulwatana C."/>
            <person name="Rungsihiranrut A."/>
            <person name="Muangchinda C."/>
            <person name="Ningthoujam R."/>
            <person name="Klankeo P."/>
            <person name="Pinyakong O."/>
        </authorList>
    </citation>
    <scope>NUCLEOTIDE SEQUENCE</scope>
    <source>
        <strain evidence="4">TL01-2</strain>
    </source>
</reference>
<dbReference type="GO" id="GO:0006260">
    <property type="term" value="P:DNA replication"/>
    <property type="evidence" value="ECO:0007669"/>
    <property type="project" value="UniProtKB-KW"/>
</dbReference>
<sequence length="340" mass="40214">MYDHNNMVRLQDTTKNGKERDWKGKKKRSILVADHYEAGNLLKKAERMYECANVLRFKQQDETLKLYQAYFCKVRFCPMCSWRRSLKIAFNNKKVVEAVNERKKVQWLFLTLTVRNCDGNELKLTLDNMTKAWNRFAGYTKVKKSVLGYFRALEVTKNRKVDSEWNGSYHPHFHVLICVPSSYFKKKDLYLKQSDWTSFWKKAMKLDYDPIVHVQKVKPKDSLDLENIEDDIRRQIEEQKALLEISKYPVKDTDIIQGDEVTSENVATLKTFEEAFSYKRLISYGGLMKEIHKELNLQDVEDEESDLIKIEDENKDEVANSITEVVAYWNIGLRDYVIKK</sequence>
<organism evidence="4 5">
    <name type="scientific">Priestia aryabhattai</name>
    <name type="common">Bacillus aryabhattai</name>
    <dbReference type="NCBI Taxonomy" id="412384"/>
    <lineage>
        <taxon>Bacteria</taxon>
        <taxon>Bacillati</taxon>
        <taxon>Bacillota</taxon>
        <taxon>Bacilli</taxon>
        <taxon>Bacillales</taxon>
        <taxon>Bacillaceae</taxon>
        <taxon>Priestia</taxon>
    </lineage>
</organism>
<evidence type="ECO:0000313" key="5">
    <source>
        <dbReference type="Proteomes" id="UP001269400"/>
    </source>
</evidence>
<feature type="region of interest" description="Disordered" evidence="3">
    <location>
        <begin position="1"/>
        <end position="22"/>
    </location>
</feature>
<reference evidence="4" key="2">
    <citation type="submission" date="2022-12" db="EMBL/GenBank/DDBJ databases">
        <authorList>
            <person name="Dechsakulwatana C."/>
            <person name="Rungsihiranrut A."/>
            <person name="Muangchinda C."/>
            <person name="Ningthoujam R."/>
            <person name="Klankeo P."/>
            <person name="Pinyakong O."/>
        </authorList>
    </citation>
    <scope>NUCLEOTIDE SEQUENCE</scope>
    <source>
        <strain evidence="4">TL01-2</strain>
    </source>
</reference>
<gene>
    <name evidence="4" type="ORF">O0Q50_32050</name>
</gene>
<evidence type="ECO:0000313" key="4">
    <source>
        <dbReference type="EMBL" id="MDU9695801.1"/>
    </source>
</evidence>
<dbReference type="GO" id="GO:0003677">
    <property type="term" value="F:DNA binding"/>
    <property type="evidence" value="ECO:0007669"/>
    <property type="project" value="InterPro"/>
</dbReference>
<dbReference type="Pfam" id="PF01446">
    <property type="entry name" value="Rep_1"/>
    <property type="match status" value="1"/>
</dbReference>
<comment type="similarity">
    <text evidence="1">Belongs to the Gram-positive plasmids replication protein type 1 family.</text>
</comment>
<comment type="caution">
    <text evidence="4">The sequence shown here is derived from an EMBL/GenBank/DDBJ whole genome shotgun (WGS) entry which is preliminary data.</text>
</comment>
<keyword evidence="2" id="KW-0235">DNA replication</keyword>
<protein>
    <submittedName>
        <fullName evidence="4">Protein rep</fullName>
    </submittedName>
</protein>